<dbReference type="PANTHER" id="PTHR39419:SF1">
    <property type="entry name" value="SLL0814 PROTEIN"/>
    <property type="match status" value="1"/>
</dbReference>
<gene>
    <name evidence="2" type="ORF">MNV_1310011</name>
</gene>
<feature type="transmembrane region" description="Helical" evidence="1">
    <location>
        <begin position="6"/>
        <end position="23"/>
    </location>
</feature>
<dbReference type="PANTHER" id="PTHR39419">
    <property type="entry name" value="SLL0814 PROTEIN"/>
    <property type="match status" value="1"/>
</dbReference>
<dbReference type="EMBL" id="FZMP01000037">
    <property type="protein sequence ID" value="SNQ59754.1"/>
    <property type="molecule type" value="Genomic_DNA"/>
</dbReference>
<feature type="transmembrane region" description="Helical" evidence="1">
    <location>
        <begin position="163"/>
        <end position="185"/>
    </location>
</feature>
<feature type="transmembrane region" description="Helical" evidence="1">
    <location>
        <begin position="67"/>
        <end position="86"/>
    </location>
</feature>
<feature type="transmembrane region" description="Helical" evidence="1">
    <location>
        <begin position="98"/>
        <end position="116"/>
    </location>
</feature>
<dbReference type="InterPro" id="IPR007354">
    <property type="entry name" value="CruF-like"/>
</dbReference>
<dbReference type="Proteomes" id="UP000218615">
    <property type="component" value="Unassembled WGS sequence"/>
</dbReference>
<sequence>MQFSLIIFEILMAALFIICILHARRRGKQYVIELVVAVIYGVLLEVLTMIQFRYYTYGDFLIKIFDAPLAIGFGWAAIIYTAMVTVDKLDTAQKTRPFMAALLALNIDLSMDAIAIREGFWTWGENGMWFGVPLGNFFAWFIVVFGFSYFIYKLRYVREFRNFYPFLSMVLSLVVLIVLDSIWVYYLTQPVHIVILIGMLFFSTCYIYLNKGSFKKDNKFDWMNFSVPLVFHSFFLTLLLIREYRIVPLVLISSLMLITGLYVHLLPSFNAMRDRIRLDRIQLRAIR</sequence>
<proteinExistence type="predicted"/>
<keyword evidence="3" id="KW-1185">Reference proteome</keyword>
<evidence type="ECO:0008006" key="4">
    <source>
        <dbReference type="Google" id="ProtNLM"/>
    </source>
</evidence>
<feature type="transmembrane region" description="Helical" evidence="1">
    <location>
        <begin position="221"/>
        <end position="241"/>
    </location>
</feature>
<feature type="transmembrane region" description="Helical" evidence="1">
    <location>
        <begin position="128"/>
        <end position="151"/>
    </location>
</feature>
<name>A0A284VKF8_9EURY</name>
<evidence type="ECO:0000313" key="3">
    <source>
        <dbReference type="Proteomes" id="UP000218615"/>
    </source>
</evidence>
<feature type="transmembrane region" description="Helical" evidence="1">
    <location>
        <begin position="30"/>
        <end position="55"/>
    </location>
</feature>
<dbReference type="OrthoDB" id="137261at2157"/>
<feature type="transmembrane region" description="Helical" evidence="1">
    <location>
        <begin position="247"/>
        <end position="267"/>
    </location>
</feature>
<organism evidence="2 3">
    <name type="scientific">Candidatus Methanoperedens nitratireducens</name>
    <dbReference type="NCBI Taxonomy" id="1392998"/>
    <lineage>
        <taxon>Archaea</taxon>
        <taxon>Methanobacteriati</taxon>
        <taxon>Methanobacteriota</taxon>
        <taxon>Stenosarchaea group</taxon>
        <taxon>Methanomicrobia</taxon>
        <taxon>Methanosarcinales</taxon>
        <taxon>ANME-2 cluster</taxon>
        <taxon>Candidatus Methanoperedentaceae</taxon>
        <taxon>Candidatus Methanoperedens</taxon>
    </lineage>
</organism>
<dbReference type="AlphaFoldDB" id="A0A284VKF8"/>
<accession>A0A284VKF8</accession>
<keyword evidence="1" id="KW-1133">Transmembrane helix</keyword>
<reference evidence="3" key="1">
    <citation type="submission" date="2017-06" db="EMBL/GenBank/DDBJ databases">
        <authorList>
            <person name="Cremers G."/>
        </authorList>
    </citation>
    <scope>NUCLEOTIDE SEQUENCE [LARGE SCALE GENOMIC DNA]</scope>
</reference>
<protein>
    <recommendedName>
        <fullName evidence="4">Carotenoid biosynthesis protein</fullName>
    </recommendedName>
</protein>
<keyword evidence="1" id="KW-0472">Membrane</keyword>
<keyword evidence="1" id="KW-0812">Transmembrane</keyword>
<dbReference type="RefSeq" id="WP_096204077.1">
    <property type="nucleotide sequence ID" value="NZ_FZMP01000037.1"/>
</dbReference>
<dbReference type="Pfam" id="PF04240">
    <property type="entry name" value="Caroten_synth"/>
    <property type="match status" value="1"/>
</dbReference>
<feature type="transmembrane region" description="Helical" evidence="1">
    <location>
        <begin position="191"/>
        <end position="209"/>
    </location>
</feature>
<evidence type="ECO:0000313" key="2">
    <source>
        <dbReference type="EMBL" id="SNQ59754.1"/>
    </source>
</evidence>
<evidence type="ECO:0000256" key="1">
    <source>
        <dbReference type="SAM" id="Phobius"/>
    </source>
</evidence>